<dbReference type="SMART" id="SM00359">
    <property type="entry name" value="PUA"/>
    <property type="match status" value="1"/>
</dbReference>
<evidence type="ECO:0000256" key="4">
    <source>
        <dbReference type="ARBA" id="ARBA00022884"/>
    </source>
</evidence>
<dbReference type="InterPro" id="IPR002478">
    <property type="entry name" value="PUA"/>
</dbReference>
<dbReference type="SUPFAM" id="SSF88697">
    <property type="entry name" value="PUA domain-like"/>
    <property type="match status" value="1"/>
</dbReference>
<name>A0A9Q9C4S4_ENCHE</name>
<sequence>MRDLKQEEEKEVLKKLKFFIGDNVHKILSGEDKLFLHNQRVMLLPEKMRAATSMISRKNLVIAGTVIGKFTKSGSFRLGISSLNFLSRWAIYKIWIKNSAEMNYVYGNNSLKSHIFRSSEGIPINAGVFVFNQNDVPLGFGITALTPQGYTNAKGHALVLLRQSDTGEYVRNEGKV</sequence>
<evidence type="ECO:0000256" key="2">
    <source>
        <dbReference type="ARBA" id="ARBA00009895"/>
    </source>
</evidence>
<dbReference type="AlphaFoldDB" id="A0A9Q9C4S4"/>
<evidence type="ECO:0000256" key="5">
    <source>
        <dbReference type="ARBA" id="ARBA00023242"/>
    </source>
</evidence>
<dbReference type="Proteomes" id="UP001059546">
    <property type="component" value="Chromosome X"/>
</dbReference>
<accession>A0A9Q9C4S4</accession>
<dbReference type="PIRSF" id="PIRSF017190">
    <property type="entry name" value="Rbsml_synth_fac_NIP7"/>
    <property type="match status" value="1"/>
</dbReference>
<comment type="function">
    <text evidence="6">Required for proper 27S pre-rRNA processing and 60S ribosome subunit assembly.</text>
</comment>
<organism evidence="8 10">
    <name type="scientific">Encephalitozoon hellem</name>
    <name type="common">Microsporidian parasite</name>
    <dbReference type="NCBI Taxonomy" id="27973"/>
    <lineage>
        <taxon>Eukaryota</taxon>
        <taxon>Fungi</taxon>
        <taxon>Fungi incertae sedis</taxon>
        <taxon>Microsporidia</taxon>
        <taxon>Unikaryonidae</taxon>
        <taxon>Encephalitozoon</taxon>
    </lineage>
</organism>
<dbReference type="InterPro" id="IPR015947">
    <property type="entry name" value="PUA-like_sf"/>
</dbReference>
<gene>
    <name evidence="8" type="ORF">GPU96_10g19360</name>
    <name evidence="9" type="ORF">PFJ87_10g00840</name>
</gene>
<dbReference type="InterPro" id="IPR016686">
    <property type="entry name" value="Ribosomal_synth_fac_NIP7"/>
</dbReference>
<proteinExistence type="inferred from homology"/>
<dbReference type="Proteomes" id="UP001217963">
    <property type="component" value="Chromosome X"/>
</dbReference>
<keyword evidence="3 6" id="KW-0690">Ribosome biogenesis</keyword>
<feature type="domain" description="PUA" evidence="7">
    <location>
        <begin position="92"/>
        <end position="168"/>
    </location>
</feature>
<dbReference type="CDD" id="cd21146">
    <property type="entry name" value="Nip7_N_euk"/>
    <property type="match status" value="1"/>
</dbReference>
<dbReference type="Gene3D" id="2.30.130.10">
    <property type="entry name" value="PUA domain"/>
    <property type="match status" value="1"/>
</dbReference>
<evidence type="ECO:0000313" key="8">
    <source>
        <dbReference type="EMBL" id="UTX44146.1"/>
    </source>
</evidence>
<evidence type="ECO:0000313" key="9">
    <source>
        <dbReference type="EMBL" id="WEL39636.1"/>
    </source>
</evidence>
<evidence type="ECO:0000259" key="7">
    <source>
        <dbReference type="SMART" id="SM00359"/>
    </source>
</evidence>
<dbReference type="InterPro" id="IPR005155">
    <property type="entry name" value="UPF0113_PUA"/>
</dbReference>
<reference evidence="9 11" key="2">
    <citation type="submission" date="2023-02" db="EMBL/GenBank/DDBJ databases">
        <title>Encephalitozoon hellem ATCC 50451 complete genome.</title>
        <authorList>
            <person name="Mascarenhas dos Santos A.C."/>
            <person name="Julian A.T."/>
            <person name="Pombert J.-F."/>
        </authorList>
    </citation>
    <scope>NUCLEOTIDE SEQUENCE [LARGE SCALE GENOMIC DNA]</scope>
    <source>
        <strain evidence="9 11">ATCC 50451</strain>
    </source>
</reference>
<dbReference type="GO" id="GO:0003723">
    <property type="term" value="F:RNA binding"/>
    <property type="evidence" value="ECO:0007669"/>
    <property type="project" value="UniProtKB-KW"/>
</dbReference>
<evidence type="ECO:0000313" key="10">
    <source>
        <dbReference type="Proteomes" id="UP001059546"/>
    </source>
</evidence>
<dbReference type="Pfam" id="PF17833">
    <property type="entry name" value="pre-PUA_NIP7"/>
    <property type="match status" value="1"/>
</dbReference>
<protein>
    <recommendedName>
        <fullName evidence="6">60S ribosome subunit biogenesis protein NIP7</fullName>
    </recommendedName>
</protein>
<evidence type="ECO:0000313" key="11">
    <source>
        <dbReference type="Proteomes" id="UP001217963"/>
    </source>
</evidence>
<dbReference type="GO" id="GO:0042255">
    <property type="term" value="P:ribosome assembly"/>
    <property type="evidence" value="ECO:0007669"/>
    <property type="project" value="InterPro"/>
</dbReference>
<dbReference type="Pfam" id="PF03657">
    <property type="entry name" value="UPF0113"/>
    <property type="match status" value="1"/>
</dbReference>
<comment type="subcellular location">
    <subcellularLocation>
        <location evidence="1">Nucleus</location>
        <location evidence="1">Nucleolus</location>
    </subcellularLocation>
</comment>
<dbReference type="InterPro" id="IPR036974">
    <property type="entry name" value="PUA_sf"/>
</dbReference>
<evidence type="ECO:0000256" key="6">
    <source>
        <dbReference type="PIRNR" id="PIRNR017190"/>
    </source>
</evidence>
<keyword evidence="5 6" id="KW-0539">Nucleus</keyword>
<dbReference type="OrthoDB" id="27490at2759"/>
<dbReference type="CDD" id="cd21151">
    <property type="entry name" value="PUA_Nip7-like"/>
    <property type="match status" value="1"/>
</dbReference>
<dbReference type="EMBL" id="CP119071">
    <property type="protein sequence ID" value="WEL39636.1"/>
    <property type="molecule type" value="Genomic_DNA"/>
</dbReference>
<evidence type="ECO:0000256" key="3">
    <source>
        <dbReference type="ARBA" id="ARBA00022517"/>
    </source>
</evidence>
<dbReference type="PROSITE" id="PS50890">
    <property type="entry name" value="PUA"/>
    <property type="match status" value="1"/>
</dbReference>
<evidence type="ECO:0000256" key="1">
    <source>
        <dbReference type="ARBA" id="ARBA00004604"/>
    </source>
</evidence>
<dbReference type="SUPFAM" id="SSF88802">
    <property type="entry name" value="Pre-PUA domain"/>
    <property type="match status" value="1"/>
</dbReference>
<dbReference type="EMBL" id="CP075156">
    <property type="protein sequence ID" value="UTX44146.1"/>
    <property type="molecule type" value="Genomic_DNA"/>
</dbReference>
<dbReference type="InterPro" id="IPR040598">
    <property type="entry name" value="NIP7_N"/>
</dbReference>
<comment type="similarity">
    <text evidence="2 6">Belongs to the NIP7 family.</text>
</comment>
<keyword evidence="11" id="KW-1185">Reference proteome</keyword>
<keyword evidence="4 6" id="KW-0694">RNA-binding</keyword>
<comment type="subunit">
    <text evidence="6">Interacts with pre-ribosome complex.</text>
</comment>
<dbReference type="InterPro" id="IPR055359">
    <property type="entry name" value="Nip7_N_euk"/>
</dbReference>
<reference evidence="8" key="1">
    <citation type="submission" date="2021-05" db="EMBL/GenBank/DDBJ databases">
        <title>Encephalitozoon hellem ATCC 50604 Complete Genome.</title>
        <authorList>
            <person name="Mascarenhas dos Santos A.C."/>
            <person name="Julian A.T."/>
            <person name="Pombert J.-F."/>
        </authorList>
    </citation>
    <scope>NUCLEOTIDE SEQUENCE</scope>
    <source>
        <strain evidence="8">ATCC 50604</strain>
    </source>
</reference>
<dbReference type="Gene3D" id="3.10.450.220">
    <property type="match status" value="1"/>
</dbReference>
<dbReference type="GO" id="GO:0005730">
    <property type="term" value="C:nucleolus"/>
    <property type="evidence" value="ECO:0007669"/>
    <property type="project" value="UniProtKB-SubCell"/>
</dbReference>